<dbReference type="InterPro" id="IPR011706">
    <property type="entry name" value="Cu-oxidase_C"/>
</dbReference>
<dbReference type="AlphaFoldDB" id="A7SVQ9"/>
<sequence>CRCTHVINIPANRTVQLVMTSYGLVNPRDMRHSSMHHPVHIHGYSFQVCRPIRRNPDIACENEICSRTRWKTRPRSALLSDRPIVKNVVNVPAYGYAVLRFKSNNPGYWLLHCHQMLHLSEGMSLTLNITEKGLPPPPAGFPTCGDY</sequence>
<evidence type="ECO:0000313" key="6">
    <source>
        <dbReference type="Proteomes" id="UP000001593"/>
    </source>
</evidence>
<evidence type="ECO:0000313" key="5">
    <source>
        <dbReference type="EMBL" id="EDO32220.1"/>
    </source>
</evidence>
<reference evidence="5 6" key="1">
    <citation type="journal article" date="2007" name="Science">
        <title>Sea anemone genome reveals ancestral eumetazoan gene repertoire and genomic organization.</title>
        <authorList>
            <person name="Putnam N.H."/>
            <person name="Srivastava M."/>
            <person name="Hellsten U."/>
            <person name="Dirks B."/>
            <person name="Chapman J."/>
            <person name="Salamov A."/>
            <person name="Terry A."/>
            <person name="Shapiro H."/>
            <person name="Lindquist E."/>
            <person name="Kapitonov V.V."/>
            <person name="Jurka J."/>
            <person name="Genikhovich G."/>
            <person name="Grigoriev I.V."/>
            <person name="Lucas S.M."/>
            <person name="Steele R.E."/>
            <person name="Finnerty J.R."/>
            <person name="Technau U."/>
            <person name="Martindale M.Q."/>
            <person name="Rokhsar D.S."/>
        </authorList>
    </citation>
    <scope>NUCLEOTIDE SEQUENCE [LARGE SCALE GENOMIC DNA]</scope>
    <source>
        <strain evidence="6">CH2 X CH6</strain>
    </source>
</reference>
<dbReference type="EMBL" id="DS469841">
    <property type="protein sequence ID" value="EDO32220.1"/>
    <property type="molecule type" value="Genomic_DNA"/>
</dbReference>
<dbReference type="HOGENOM" id="CLU_124242_0_0_1"/>
<dbReference type="GO" id="GO:0016491">
    <property type="term" value="F:oxidoreductase activity"/>
    <property type="evidence" value="ECO:0007669"/>
    <property type="project" value="UniProtKB-KW"/>
</dbReference>
<name>A7SVQ9_NEMVE</name>
<feature type="non-terminal residue" evidence="5">
    <location>
        <position position="1"/>
    </location>
</feature>
<dbReference type="GO" id="GO:0005507">
    <property type="term" value="F:copper ion binding"/>
    <property type="evidence" value="ECO:0007669"/>
    <property type="project" value="InterPro"/>
</dbReference>
<dbReference type="PhylomeDB" id="A7SVQ9"/>
<accession>A7SVQ9</accession>
<dbReference type="PROSITE" id="PS00080">
    <property type="entry name" value="MULTICOPPER_OXIDASE2"/>
    <property type="match status" value="1"/>
</dbReference>
<keyword evidence="6" id="KW-1185">Reference proteome</keyword>
<dbReference type="PANTHER" id="PTHR11709:SF394">
    <property type="entry name" value="FI03373P-RELATED"/>
    <property type="match status" value="1"/>
</dbReference>
<keyword evidence="3" id="KW-0186">Copper</keyword>
<evidence type="ECO:0000256" key="2">
    <source>
        <dbReference type="ARBA" id="ARBA00023002"/>
    </source>
</evidence>
<keyword evidence="2" id="KW-0560">Oxidoreductase</keyword>
<gene>
    <name evidence="5" type="ORF">NEMVEDRAFT_v1g55430</name>
</gene>
<feature type="non-terminal residue" evidence="5">
    <location>
        <position position="147"/>
    </location>
</feature>
<evidence type="ECO:0000259" key="4">
    <source>
        <dbReference type="Pfam" id="PF07731"/>
    </source>
</evidence>
<dbReference type="InterPro" id="IPR045087">
    <property type="entry name" value="Cu-oxidase_fam"/>
</dbReference>
<evidence type="ECO:0000256" key="3">
    <source>
        <dbReference type="ARBA" id="ARBA00023008"/>
    </source>
</evidence>
<keyword evidence="1" id="KW-0479">Metal-binding</keyword>
<dbReference type="Proteomes" id="UP000001593">
    <property type="component" value="Unassembled WGS sequence"/>
</dbReference>
<dbReference type="OMA" id="GENCECV"/>
<dbReference type="PROSITE" id="PS00079">
    <property type="entry name" value="MULTICOPPER_OXIDASE1"/>
    <property type="match status" value="1"/>
</dbReference>
<dbReference type="InterPro" id="IPR033138">
    <property type="entry name" value="Cu_oxidase_CS"/>
</dbReference>
<dbReference type="InParanoid" id="A7SVQ9"/>
<dbReference type="eggNOG" id="KOG1263">
    <property type="taxonomic scope" value="Eukaryota"/>
</dbReference>
<dbReference type="InterPro" id="IPR008972">
    <property type="entry name" value="Cupredoxin"/>
</dbReference>
<protein>
    <recommendedName>
        <fullName evidence="4">Plastocyanin-like domain-containing protein</fullName>
    </recommendedName>
</protein>
<dbReference type="Gene3D" id="2.60.40.420">
    <property type="entry name" value="Cupredoxins - blue copper proteins"/>
    <property type="match status" value="1"/>
</dbReference>
<evidence type="ECO:0000256" key="1">
    <source>
        <dbReference type="ARBA" id="ARBA00022723"/>
    </source>
</evidence>
<dbReference type="Pfam" id="PF07731">
    <property type="entry name" value="Cu-oxidase_2"/>
    <property type="match status" value="1"/>
</dbReference>
<proteinExistence type="predicted"/>
<dbReference type="PANTHER" id="PTHR11709">
    <property type="entry name" value="MULTI-COPPER OXIDASE"/>
    <property type="match status" value="1"/>
</dbReference>
<dbReference type="InterPro" id="IPR002355">
    <property type="entry name" value="Cu_oxidase_Cu_BS"/>
</dbReference>
<organism evidence="5 6">
    <name type="scientific">Nematostella vectensis</name>
    <name type="common">Starlet sea anemone</name>
    <dbReference type="NCBI Taxonomy" id="45351"/>
    <lineage>
        <taxon>Eukaryota</taxon>
        <taxon>Metazoa</taxon>
        <taxon>Cnidaria</taxon>
        <taxon>Anthozoa</taxon>
        <taxon>Hexacorallia</taxon>
        <taxon>Actiniaria</taxon>
        <taxon>Edwardsiidae</taxon>
        <taxon>Nematostella</taxon>
    </lineage>
</organism>
<feature type="domain" description="Plastocyanin-like" evidence="4">
    <location>
        <begin position="2"/>
        <end position="130"/>
    </location>
</feature>
<dbReference type="SUPFAM" id="SSF49503">
    <property type="entry name" value="Cupredoxins"/>
    <property type="match status" value="1"/>
</dbReference>